<dbReference type="EMBL" id="LR134156">
    <property type="protein sequence ID" value="VEA74625.1"/>
    <property type="molecule type" value="Genomic_DNA"/>
</dbReference>
<evidence type="ECO:0000313" key="1">
    <source>
        <dbReference type="EMBL" id="VEA74625.1"/>
    </source>
</evidence>
<protein>
    <submittedName>
        <fullName evidence="1">Uncharacterized protein</fullName>
    </submittedName>
</protein>
<proteinExistence type="predicted"/>
<dbReference type="AlphaFoldDB" id="A0A3S4I736"/>
<evidence type="ECO:0000313" key="2">
    <source>
        <dbReference type="Proteomes" id="UP000275676"/>
    </source>
</evidence>
<dbReference type="Proteomes" id="UP000275676">
    <property type="component" value="Chromosome"/>
</dbReference>
<gene>
    <name evidence="1" type="ORF">NCTC10047_00414</name>
</gene>
<sequence>MSTLITNWVSFDTLSGTRHRISEELINLDASCLEYPDAPPHERYIVLNDGRQYIARNIRLERQEEPVLSIQKGRRNGV</sequence>
<accession>A0A3S4I736</accession>
<organism evidence="1 2">
    <name type="scientific">Salmonella enterica subsp. arizonae</name>
    <dbReference type="NCBI Taxonomy" id="59203"/>
    <lineage>
        <taxon>Bacteria</taxon>
        <taxon>Pseudomonadati</taxon>
        <taxon>Pseudomonadota</taxon>
        <taxon>Gammaproteobacteria</taxon>
        <taxon>Enterobacterales</taxon>
        <taxon>Enterobacteriaceae</taxon>
        <taxon>Salmonella</taxon>
    </lineage>
</organism>
<reference evidence="1 2" key="1">
    <citation type="submission" date="2018-12" db="EMBL/GenBank/DDBJ databases">
        <authorList>
            <consortium name="Pathogen Informatics"/>
        </authorList>
    </citation>
    <scope>NUCLEOTIDE SEQUENCE [LARGE SCALE GENOMIC DNA]</scope>
    <source>
        <strain evidence="1 2">NCTC10047</strain>
    </source>
</reference>
<name>A0A3S4I736_SALER</name>